<evidence type="ECO:0000313" key="2">
    <source>
        <dbReference type="Proteomes" id="UP000470022"/>
    </source>
</evidence>
<sequence>MGIIVRARVLHALVALPFAIIGFSATTNASPLIKIGVARWIDYGPLYVSEKLDLFGIYRL</sequence>
<name>A0ACD5H6J4_9PROT</name>
<organism evidence="1 2">
    <name type="scientific">Acidithiobacillus ferrianus</name>
    <dbReference type="NCBI Taxonomy" id="2678518"/>
    <lineage>
        <taxon>Bacteria</taxon>
        <taxon>Pseudomonadati</taxon>
        <taxon>Pseudomonadota</taxon>
        <taxon>Acidithiobacillia</taxon>
        <taxon>Acidithiobacillales</taxon>
        <taxon>Acidithiobacillaceae</taxon>
        <taxon>Acidithiobacillus</taxon>
    </lineage>
</organism>
<dbReference type="EMBL" id="CP127523">
    <property type="protein sequence ID" value="XRI68259.1"/>
    <property type="molecule type" value="Genomic_DNA"/>
</dbReference>
<gene>
    <name evidence="1" type="ORF">GL267_010900</name>
</gene>
<evidence type="ECO:0000313" key="1">
    <source>
        <dbReference type="EMBL" id="XRI68259.1"/>
    </source>
</evidence>
<keyword evidence="2" id="KW-1185">Reference proteome</keyword>
<reference evidence="1" key="1">
    <citation type="submission" date="2023-06" db="EMBL/GenBank/DDBJ databases">
        <title>Complete and circular genome of Acidithiobacillus ferrianus DSM 107098.</title>
        <authorList>
            <person name="Norris P.R."/>
            <person name="Falagan C."/>
            <person name="Moya-Beltran A."/>
            <person name="Castro M."/>
            <person name="Quatrini R."/>
            <person name="Johnson D.B."/>
        </authorList>
    </citation>
    <scope>NUCLEOTIDE SEQUENCE</scope>
    <source>
        <strain evidence="1">MG</strain>
    </source>
</reference>
<accession>A0ACD5H6J4</accession>
<protein>
    <submittedName>
        <fullName evidence="1">Uncharacterized protein</fullName>
    </submittedName>
</protein>
<proteinExistence type="predicted"/>
<dbReference type="Proteomes" id="UP000470022">
    <property type="component" value="Chromosome"/>
</dbReference>